<dbReference type="RefSeq" id="XP_029226971.1">
    <property type="nucleotide sequence ID" value="XM_029373047.1"/>
</dbReference>
<feature type="compositionally biased region" description="Low complexity" evidence="1">
    <location>
        <begin position="1428"/>
        <end position="1445"/>
    </location>
</feature>
<feature type="compositionally biased region" description="Low complexity" evidence="1">
    <location>
        <begin position="598"/>
        <end position="610"/>
    </location>
</feature>
<feature type="region of interest" description="Disordered" evidence="1">
    <location>
        <begin position="385"/>
        <end position="413"/>
    </location>
</feature>
<evidence type="ECO:0000256" key="1">
    <source>
        <dbReference type="SAM" id="MobiDB-lite"/>
    </source>
</evidence>
<dbReference type="OrthoDB" id="250029at2759"/>
<dbReference type="EMBL" id="MKKU01000386">
    <property type="protein sequence ID" value="RNF13909.1"/>
    <property type="molecule type" value="Genomic_DNA"/>
</dbReference>
<name>A0A3R7N0A3_9TRYP</name>
<sequence length="1988" mass="208708">MLHFHAVQASVWGGGDEVTCATLPPAWRHASRAPSSCGPPQFASAASAASSMHAEQGREDVPGVYARLVGVEFIGSCYASGSLQETVLAFRSSERTGALDAAAASPAPGDSGACGDGAAVSVVYFMALLVASCNGTDTSIEAVRCAFCGAADDGAEPHGKREPAGDAAGTAPPSPRTLQEAFMDREPDLLLRRLWDLLQRGARSQEPKMEGAPPSPTAASASSFQLIDRTPLLLRAGVMDVVQASLAMPPSCLPALAPAGQGTHSRAAAGAGGGPREGVATHGLMLSFTERLDARTAAAAMPEGRQRHPRRSFASLRRFLQRRTDAAAAPAGEAAWDVAPHRYFVWLHVVGTDLFYEATVTEKVGVPLPTRLASSTTPCSVLHEHASRKTEETDPLGQWVASTPTPRQASVQSETPPGVAARLAVAALPANAFCQVGYFLQRNASDAALECGGRTITATFHWISACDYAKQGLQVKEVSYVQEGDAAASGAGVFGFIRRKGGSRRQRQRARRCEDGQPASSPPAVVARRRTLEVRATAQWSLAQYPQWHHWDPVTQRLSFWAAFRTYDKLRIVAFHGHPDKRCCEFERNLPRRRHNFASAAASSPTSAGPAHHDGGGAEATSTPPRPLAVARGFGVSGACNDAPRGEALGSGAALPEPWGTACCSALARLHMTIVPVQYEDGARELMLCEQLFLSCEESRTGTFLAAARAATQELGPPAILCTITALRNCVDAVRVTVPLTPDERRRTTYDTRVTFFSIAGMIAIYLPGVCVHYVDVHHSDAPPRYLFGVRLRPPAGAPAATPSPLVSYLPVPFGRWLYVPGTVMLFEAALHPSSVWRFIRRYLICRWLCRVRASGIPAVGGACISPRGGERQELPSEYFDGDAPQDFVWRRRPQEAPAAAAFLQPAPLHFAVHVALTHLQPPRAAGEDELGVDPPPRRRDPAPLPGAGPHPPASASCLGWEGAWAARDAQLESVFAAHLSADTWRDVSVEFLSALVLSEAYARTRLVCCWRPARSRREGAAEANGGKRDAPASAAEALGLRSPHFVRLPLWDPAGLAAAEAQCRREVAAYSRAWRHQQQQGQGQDEEEEMTRTVPLGGGLPHEGVSPAATAFPPRERSPLATSPPPRQKAATAAEEGTTGAASAARRRASSEAPMTCPRRDVSCSLQAPVESGSGFLPDAAPTTTAWSGGRGAAQSRLRMEGAKETAVPPALLVRAVSYCGAAVARQQCHNTVPEWWLAHGVCVQPAPPRSPRTAPHLRLLFTSRSTPDDDNNGARGTSLLRRIRDAFTHSHGSHPPSTPVASLRSASSFSACSGASMSSVGRVALPAFPAAASAGGDSCAAGTSEGLTSSGGSSSSSSGSSASIRGSGNSTGSTKFVLSSAFCAPADSRAPSGSGEGGGFPATKFAPPPPTTLPHTQSAASIGSLPPHTGGAPASTAAHPTSALDAPSPDRMRHAPFEGPSCGAPFAAAVLEQLQLLLKTSPAGHAPRPSEQASQHSPQRGDRRAPEAPWSSRFLTPSAASFFASLLADGATLSTAAAAHLELLALLYDAAVASVVHALVRIAILSHPTPSSSPATSAAAAAAAVNSAASCSQGHEPAASRRGREDGAGGVLARWSFGQRLALALERLGVPPSLQLVESLAREGLRRFPARAVIAGLRCGALEGVTLALLLRHQPALAALLREHVGACAPQLSRELGLLPAPAPAACALHGLLTPAEEQALAETTRRALCGDPATPAPSRSGYRDATAPAALALQPAFLPRSQARMLLSRLLTHAAAAPQEVTLPREGSEGVFTQTAPPREQKRQLMTVLDPAPYLQRGGERSIPPETEFASPFPPFQWWWQQRAARRTRVHSFTCRGTNAADGRSSKPLFTTPTKVGAVAAAPCTPLPSPAAPLRAGLPFDDKHEPDTSRGTGSLLSLCEPALAWSADGDGGVCHPIEEAQEAATAAVTALLPQLLAATPLGPTVAKERAKAAMSIALDPFFKRD</sequence>
<feature type="region of interest" description="Disordered" evidence="1">
    <location>
        <begin position="925"/>
        <end position="955"/>
    </location>
</feature>
<feature type="compositionally biased region" description="Pro residues" evidence="1">
    <location>
        <begin position="943"/>
        <end position="953"/>
    </location>
</feature>
<feature type="region of interest" description="Disordered" evidence="1">
    <location>
        <begin position="1075"/>
        <end position="1161"/>
    </location>
</feature>
<feature type="region of interest" description="Disordered" evidence="1">
    <location>
        <begin position="1336"/>
        <end position="1372"/>
    </location>
</feature>
<keyword evidence="3" id="KW-1185">Reference proteome</keyword>
<comment type="caution">
    <text evidence="2">The sequence shown here is derived from an EMBL/GenBank/DDBJ whole genome shotgun (WGS) entry which is preliminary data.</text>
</comment>
<gene>
    <name evidence="2" type="ORF">Tco025E_06159</name>
</gene>
<reference evidence="2 3" key="1">
    <citation type="journal article" date="2018" name="BMC Genomics">
        <title>Genomic comparison of Trypanosoma conorhini and Trypanosoma rangeli to Trypanosoma cruzi strains of high and low virulence.</title>
        <authorList>
            <person name="Bradwell K.R."/>
            <person name="Koparde V.N."/>
            <person name="Matveyev A.V."/>
            <person name="Serrano M.G."/>
            <person name="Alves J.M."/>
            <person name="Parikh H."/>
            <person name="Huang B."/>
            <person name="Lee V."/>
            <person name="Espinosa-Alvarez O."/>
            <person name="Ortiz P.A."/>
            <person name="Costa-Martins A.G."/>
            <person name="Teixeira M.M."/>
            <person name="Buck G.A."/>
        </authorList>
    </citation>
    <scope>NUCLEOTIDE SEQUENCE [LARGE SCALE GENOMIC DNA]</scope>
    <source>
        <strain evidence="2 3">025E</strain>
    </source>
</reference>
<feature type="region of interest" description="Disordered" evidence="1">
    <location>
        <begin position="1484"/>
        <end position="1512"/>
    </location>
</feature>
<organism evidence="2 3">
    <name type="scientific">Trypanosoma conorhini</name>
    <dbReference type="NCBI Taxonomy" id="83891"/>
    <lineage>
        <taxon>Eukaryota</taxon>
        <taxon>Discoba</taxon>
        <taxon>Euglenozoa</taxon>
        <taxon>Kinetoplastea</taxon>
        <taxon>Metakinetoplastina</taxon>
        <taxon>Trypanosomatida</taxon>
        <taxon>Trypanosomatidae</taxon>
        <taxon>Trypanosoma</taxon>
    </lineage>
</organism>
<protein>
    <submittedName>
        <fullName evidence="2">Uncharacterized protein</fullName>
    </submittedName>
</protein>
<feature type="region of interest" description="Disordered" evidence="1">
    <location>
        <begin position="1390"/>
        <end position="1461"/>
    </location>
</feature>
<feature type="compositionally biased region" description="Polar residues" evidence="1">
    <location>
        <begin position="400"/>
        <end position="413"/>
    </location>
</feature>
<feature type="compositionally biased region" description="Low complexity" evidence="1">
    <location>
        <begin position="1131"/>
        <end position="1145"/>
    </location>
</feature>
<feature type="region of interest" description="Disordered" evidence="1">
    <location>
        <begin position="598"/>
        <end position="627"/>
    </location>
</feature>
<dbReference type="Proteomes" id="UP000284403">
    <property type="component" value="Unassembled WGS sequence"/>
</dbReference>
<feature type="compositionally biased region" description="Basic and acidic residues" evidence="1">
    <location>
        <begin position="155"/>
        <end position="164"/>
    </location>
</feature>
<feature type="region of interest" description="Disordered" evidence="1">
    <location>
        <begin position="1174"/>
        <end position="1194"/>
    </location>
</feature>
<feature type="region of interest" description="Disordered" evidence="1">
    <location>
        <begin position="203"/>
        <end position="223"/>
    </location>
</feature>
<proteinExistence type="predicted"/>
<accession>A0A3R7N0A3</accession>
<dbReference type="GeneID" id="40319770"/>
<feature type="region of interest" description="Disordered" evidence="1">
    <location>
        <begin position="154"/>
        <end position="176"/>
    </location>
</feature>
<evidence type="ECO:0000313" key="2">
    <source>
        <dbReference type="EMBL" id="RNF13909.1"/>
    </source>
</evidence>
<feature type="region of interest" description="Disordered" evidence="1">
    <location>
        <begin position="500"/>
        <end position="525"/>
    </location>
</feature>
<feature type="compositionally biased region" description="Basic residues" evidence="1">
    <location>
        <begin position="500"/>
        <end position="510"/>
    </location>
</feature>
<evidence type="ECO:0000313" key="3">
    <source>
        <dbReference type="Proteomes" id="UP000284403"/>
    </source>
</evidence>